<evidence type="ECO:0000313" key="2">
    <source>
        <dbReference type="Proteomes" id="UP001215598"/>
    </source>
</evidence>
<accession>A0AAD7NY30</accession>
<feature type="non-terminal residue" evidence="1">
    <location>
        <position position="1"/>
    </location>
</feature>
<reference evidence="1" key="1">
    <citation type="submission" date="2023-03" db="EMBL/GenBank/DDBJ databases">
        <title>Massive genome expansion in bonnet fungi (Mycena s.s.) driven by repeated elements and novel gene families across ecological guilds.</title>
        <authorList>
            <consortium name="Lawrence Berkeley National Laboratory"/>
            <person name="Harder C.B."/>
            <person name="Miyauchi S."/>
            <person name="Viragh M."/>
            <person name="Kuo A."/>
            <person name="Thoen E."/>
            <person name="Andreopoulos B."/>
            <person name="Lu D."/>
            <person name="Skrede I."/>
            <person name="Drula E."/>
            <person name="Henrissat B."/>
            <person name="Morin E."/>
            <person name="Kohler A."/>
            <person name="Barry K."/>
            <person name="LaButti K."/>
            <person name="Morin E."/>
            <person name="Salamov A."/>
            <person name="Lipzen A."/>
            <person name="Mereny Z."/>
            <person name="Hegedus B."/>
            <person name="Baldrian P."/>
            <person name="Stursova M."/>
            <person name="Weitz H."/>
            <person name="Taylor A."/>
            <person name="Grigoriev I.V."/>
            <person name="Nagy L.G."/>
            <person name="Martin F."/>
            <person name="Kauserud H."/>
        </authorList>
    </citation>
    <scope>NUCLEOTIDE SEQUENCE</scope>
    <source>
        <strain evidence="1">CBHHK182m</strain>
    </source>
</reference>
<sequence length="158" mass="18002">IAAWRPTLRWNFARSVFAACTFNFGPHAITVPHLDFGNLSWGWCAITALGWFDPDVGGHLILWDLKLVIRFPPGSTILLPSAIIRHSNVPVAAHERRYSFTQYTASGLFRWIRNGFRTEEAYESTVTSDEKRARQQENGGRWEKGVAMYSTLEDLRCS</sequence>
<comment type="caution">
    <text evidence="1">The sequence shown here is derived from an EMBL/GenBank/DDBJ whole genome shotgun (WGS) entry which is preliminary data.</text>
</comment>
<name>A0AAD7NY30_9AGAR</name>
<dbReference type="AlphaFoldDB" id="A0AAD7NY30"/>
<keyword evidence="2" id="KW-1185">Reference proteome</keyword>
<organism evidence="1 2">
    <name type="scientific">Mycena metata</name>
    <dbReference type="NCBI Taxonomy" id="1033252"/>
    <lineage>
        <taxon>Eukaryota</taxon>
        <taxon>Fungi</taxon>
        <taxon>Dikarya</taxon>
        <taxon>Basidiomycota</taxon>
        <taxon>Agaricomycotina</taxon>
        <taxon>Agaricomycetes</taxon>
        <taxon>Agaricomycetidae</taxon>
        <taxon>Agaricales</taxon>
        <taxon>Marasmiineae</taxon>
        <taxon>Mycenaceae</taxon>
        <taxon>Mycena</taxon>
    </lineage>
</organism>
<evidence type="ECO:0000313" key="1">
    <source>
        <dbReference type="EMBL" id="KAJ7779983.1"/>
    </source>
</evidence>
<protein>
    <submittedName>
        <fullName evidence="1">Uncharacterized protein</fullName>
    </submittedName>
</protein>
<proteinExistence type="predicted"/>
<gene>
    <name evidence="1" type="ORF">B0H16DRAFT_1300216</name>
</gene>
<dbReference type="Proteomes" id="UP001215598">
    <property type="component" value="Unassembled WGS sequence"/>
</dbReference>
<dbReference type="EMBL" id="JARKIB010000005">
    <property type="protein sequence ID" value="KAJ7779983.1"/>
    <property type="molecule type" value="Genomic_DNA"/>
</dbReference>
<dbReference type="Gene3D" id="3.60.130.30">
    <property type="match status" value="1"/>
</dbReference>